<dbReference type="NCBIfam" id="TIGR00207">
    <property type="entry name" value="fliG"/>
    <property type="match status" value="1"/>
</dbReference>
<keyword evidence="5 11" id="KW-1003">Cell membrane</keyword>
<keyword evidence="11" id="KW-0997">Cell inner membrane</keyword>
<dbReference type="InterPro" id="IPR000090">
    <property type="entry name" value="Flg_Motor_Flig"/>
</dbReference>
<dbReference type="Proteomes" id="UP000192342">
    <property type="component" value="Unassembled WGS sequence"/>
</dbReference>
<comment type="similarity">
    <text evidence="3 11">Belongs to the FliG family.</text>
</comment>
<evidence type="ECO:0000256" key="3">
    <source>
        <dbReference type="ARBA" id="ARBA00010299"/>
    </source>
</evidence>
<evidence type="ECO:0000256" key="6">
    <source>
        <dbReference type="ARBA" id="ARBA00022500"/>
    </source>
</evidence>
<dbReference type="PANTHER" id="PTHR30534">
    <property type="entry name" value="FLAGELLAR MOTOR SWITCH PROTEIN FLIG"/>
    <property type="match status" value="1"/>
</dbReference>
<dbReference type="AlphaFoldDB" id="A0A1Y1SG54"/>
<comment type="subcellular location">
    <subcellularLocation>
        <location evidence="1 11">Bacterial flagellum basal body</location>
    </subcellularLocation>
    <subcellularLocation>
        <location evidence="2 11">Cell inner membrane</location>
        <topology evidence="2 11">Peripheral membrane protein</topology>
        <orientation evidence="2 11">Cytoplasmic side</orientation>
    </subcellularLocation>
</comment>
<protein>
    <recommendedName>
        <fullName evidence="4 11">Flagellar motor switch protein FliG</fullName>
    </recommendedName>
</protein>
<dbReference type="InterPro" id="IPR023087">
    <property type="entry name" value="Flg_Motor_Flig_C"/>
</dbReference>
<dbReference type="GO" id="GO:0009425">
    <property type="term" value="C:bacterial-type flagellum basal body"/>
    <property type="evidence" value="ECO:0007669"/>
    <property type="project" value="UniProtKB-SubCell"/>
</dbReference>
<dbReference type="Gene3D" id="1.10.220.30">
    <property type="match status" value="3"/>
</dbReference>
<keyword evidence="15" id="KW-0969">Cilium</keyword>
<keyword evidence="9 11" id="KW-0975">Bacterial flagellum</keyword>
<dbReference type="EMBL" id="AQQV01000001">
    <property type="protein sequence ID" value="ORE88637.1"/>
    <property type="molecule type" value="Genomic_DNA"/>
</dbReference>
<dbReference type="Pfam" id="PF14842">
    <property type="entry name" value="FliG_N"/>
    <property type="match status" value="1"/>
</dbReference>
<dbReference type="Pfam" id="PF14841">
    <property type="entry name" value="FliG_M"/>
    <property type="match status" value="1"/>
</dbReference>
<dbReference type="SUPFAM" id="SSF48029">
    <property type="entry name" value="FliG"/>
    <property type="match status" value="2"/>
</dbReference>
<name>A0A1Y1SG54_9GAMM</name>
<evidence type="ECO:0000256" key="8">
    <source>
        <dbReference type="ARBA" id="ARBA00023136"/>
    </source>
</evidence>
<organism evidence="15 16">
    <name type="scientific">Oceanococcus atlanticus</name>
    <dbReference type="NCBI Taxonomy" id="1317117"/>
    <lineage>
        <taxon>Bacteria</taxon>
        <taxon>Pseudomonadati</taxon>
        <taxon>Pseudomonadota</taxon>
        <taxon>Gammaproteobacteria</taxon>
        <taxon>Chromatiales</taxon>
        <taxon>Oceanococcaceae</taxon>
        <taxon>Oceanococcus</taxon>
    </lineage>
</organism>
<accession>A0A1Y1SG54</accession>
<comment type="function">
    <text evidence="10 11">FliG is one of three proteins (FliG, FliN, FliM) that forms the rotor-mounted switch complex (C ring), located at the base of the basal body. This complex interacts with the CheY and CheZ chemotaxis proteins, in addition to contacting components of the motor that determine the direction of flagellar rotation.</text>
</comment>
<evidence type="ECO:0000256" key="10">
    <source>
        <dbReference type="ARBA" id="ARBA00025598"/>
    </source>
</evidence>
<feature type="domain" description="Flagellar motor switch protein FliG C-terminal" evidence="12">
    <location>
        <begin position="222"/>
        <end position="327"/>
    </location>
</feature>
<sequence length="335" mass="36486">MTDTIQDIAGDERAAILLMSLGEETAADVLKHMGAKAVQKVGAAMASLTNVPRDRMELVIDNFVEVLESQTSLGVGSDDYVRNVLVSALGEDKAGSLIDRILIGRNSKGLEALKWMETRAVAELIRHEHPQIIAIVLSYLDSDQSAEILNLLPENLRVDVMLRIASLDGIQPAALKELDEIMERQFSGAGNLKASNVGGVKVAANIINMMDGATEQALIELLREQDEVLSQRIEDLMFVFDNLADVDDRSMQRLLREVENDRLVLALKGANKTVKEKILANMSKRAAEMLTEDLEAAGPAKVSDVDAAQKEILTLARKLADEGEISLGTAAEEML</sequence>
<dbReference type="GO" id="GO:0003774">
    <property type="term" value="F:cytoskeletal motor activity"/>
    <property type="evidence" value="ECO:0007669"/>
    <property type="project" value="InterPro"/>
</dbReference>
<keyword evidence="8 11" id="KW-0472">Membrane</keyword>
<evidence type="ECO:0000256" key="1">
    <source>
        <dbReference type="ARBA" id="ARBA00004117"/>
    </source>
</evidence>
<dbReference type="InterPro" id="IPR028263">
    <property type="entry name" value="FliG_N"/>
</dbReference>
<reference evidence="15 16" key="1">
    <citation type="submission" date="2013-04" db="EMBL/GenBank/DDBJ databases">
        <title>Oceanococcus atlanticus 22II-S10r2 Genome Sequencing.</title>
        <authorList>
            <person name="Lai Q."/>
            <person name="Li G."/>
            <person name="Shao Z."/>
        </authorList>
    </citation>
    <scope>NUCLEOTIDE SEQUENCE [LARGE SCALE GENOMIC DNA]</scope>
    <source>
        <strain evidence="15 16">22II-S10r2</strain>
    </source>
</reference>
<keyword evidence="16" id="KW-1185">Reference proteome</keyword>
<evidence type="ECO:0000259" key="14">
    <source>
        <dbReference type="Pfam" id="PF14842"/>
    </source>
</evidence>
<dbReference type="RefSeq" id="WP_083559263.1">
    <property type="nucleotide sequence ID" value="NZ_AQQV01000001.1"/>
</dbReference>
<dbReference type="FunFam" id="1.10.220.30:FF:000001">
    <property type="entry name" value="Flagellar motor switch protein FliG"/>
    <property type="match status" value="1"/>
</dbReference>
<keyword evidence="6 11" id="KW-0145">Chemotaxis</keyword>
<dbReference type="GO" id="GO:0006935">
    <property type="term" value="P:chemotaxis"/>
    <property type="evidence" value="ECO:0007669"/>
    <property type="project" value="UniProtKB-KW"/>
</dbReference>
<dbReference type="PIRSF" id="PIRSF003161">
    <property type="entry name" value="FliG"/>
    <property type="match status" value="1"/>
</dbReference>
<dbReference type="GO" id="GO:0071973">
    <property type="term" value="P:bacterial-type flagellum-dependent cell motility"/>
    <property type="evidence" value="ECO:0007669"/>
    <property type="project" value="InterPro"/>
</dbReference>
<dbReference type="InterPro" id="IPR011002">
    <property type="entry name" value="FliG_a-hlx"/>
</dbReference>
<evidence type="ECO:0000256" key="11">
    <source>
        <dbReference type="PIRNR" id="PIRNR003161"/>
    </source>
</evidence>
<dbReference type="GO" id="GO:0005886">
    <property type="term" value="C:plasma membrane"/>
    <property type="evidence" value="ECO:0007669"/>
    <property type="project" value="UniProtKB-SubCell"/>
</dbReference>
<dbReference type="PRINTS" id="PR00954">
    <property type="entry name" value="FLGMOTORFLIG"/>
</dbReference>
<keyword evidence="15" id="KW-0282">Flagellum</keyword>
<keyword evidence="15" id="KW-0966">Cell projection</keyword>
<comment type="caution">
    <text evidence="15">The sequence shown here is derived from an EMBL/GenBank/DDBJ whole genome shotgun (WGS) entry which is preliminary data.</text>
</comment>
<evidence type="ECO:0000256" key="2">
    <source>
        <dbReference type="ARBA" id="ARBA00004515"/>
    </source>
</evidence>
<evidence type="ECO:0000256" key="5">
    <source>
        <dbReference type="ARBA" id="ARBA00022475"/>
    </source>
</evidence>
<dbReference type="InterPro" id="IPR032779">
    <property type="entry name" value="FliG_M"/>
</dbReference>
<dbReference type="PANTHER" id="PTHR30534:SF0">
    <property type="entry name" value="FLAGELLAR MOTOR SWITCH PROTEIN FLIG"/>
    <property type="match status" value="1"/>
</dbReference>
<dbReference type="OrthoDB" id="9780302at2"/>
<evidence type="ECO:0000313" key="15">
    <source>
        <dbReference type="EMBL" id="ORE88637.1"/>
    </source>
</evidence>
<evidence type="ECO:0000259" key="12">
    <source>
        <dbReference type="Pfam" id="PF01706"/>
    </source>
</evidence>
<evidence type="ECO:0000256" key="7">
    <source>
        <dbReference type="ARBA" id="ARBA00022779"/>
    </source>
</evidence>
<evidence type="ECO:0000313" key="16">
    <source>
        <dbReference type="Proteomes" id="UP000192342"/>
    </source>
</evidence>
<evidence type="ECO:0000256" key="9">
    <source>
        <dbReference type="ARBA" id="ARBA00023143"/>
    </source>
</evidence>
<dbReference type="STRING" id="1317117.ATO7_02140"/>
<gene>
    <name evidence="15" type="ORF">ATO7_02140</name>
</gene>
<evidence type="ECO:0000259" key="13">
    <source>
        <dbReference type="Pfam" id="PF14841"/>
    </source>
</evidence>
<dbReference type="Pfam" id="PF01706">
    <property type="entry name" value="FliG_C"/>
    <property type="match status" value="1"/>
</dbReference>
<keyword evidence="7 11" id="KW-0283">Flagellar rotation</keyword>
<feature type="domain" description="Flagellar motor switch protein FliG N-terminal" evidence="14">
    <location>
        <begin position="9"/>
        <end position="108"/>
    </location>
</feature>
<proteinExistence type="inferred from homology"/>
<feature type="domain" description="Flagellar motor switch protein FliG middle" evidence="13">
    <location>
        <begin position="119"/>
        <end position="191"/>
    </location>
</feature>
<evidence type="ECO:0000256" key="4">
    <source>
        <dbReference type="ARBA" id="ARBA00021870"/>
    </source>
</evidence>